<dbReference type="VEuPathDB" id="FungiDB:PYU1_G006181"/>
<dbReference type="PROSITE" id="PS51375">
    <property type="entry name" value="PPR"/>
    <property type="match status" value="1"/>
</dbReference>
<dbReference type="GO" id="GO:0003676">
    <property type="term" value="F:nucleic acid binding"/>
    <property type="evidence" value="ECO:0007669"/>
    <property type="project" value="InterPro"/>
</dbReference>
<dbReference type="InterPro" id="IPR002562">
    <property type="entry name" value="3'-5'_exonuclease_dom"/>
</dbReference>
<evidence type="ECO:0000256" key="1">
    <source>
        <dbReference type="PROSITE-ProRule" id="PRU00708"/>
    </source>
</evidence>
<dbReference type="InterPro" id="IPR002885">
    <property type="entry name" value="PPR_rpt"/>
</dbReference>
<dbReference type="PANTHER" id="PTHR47765">
    <property type="entry name" value="3'-5' EXONUCLEASE DOMAIN-CONTAINING PROTEIN"/>
    <property type="match status" value="1"/>
</dbReference>
<dbReference type="EMBL" id="GL376625">
    <property type="status" value="NOT_ANNOTATED_CDS"/>
    <property type="molecule type" value="Genomic_DNA"/>
</dbReference>
<protein>
    <recommendedName>
        <fullName evidence="2">3'-5' exonuclease domain-containing protein</fullName>
    </recommendedName>
</protein>
<dbReference type="EnsemblProtists" id="PYU1_T006193">
    <property type="protein sequence ID" value="PYU1_T006193"/>
    <property type="gene ID" value="PYU1_G006181"/>
</dbReference>
<feature type="repeat" description="PPR" evidence="1">
    <location>
        <begin position="133"/>
        <end position="167"/>
    </location>
</feature>
<reference evidence="4" key="1">
    <citation type="journal article" date="2010" name="Genome Biol.">
        <title>Genome sequence of the necrotrophic plant pathogen Pythium ultimum reveals original pathogenicity mechanisms and effector repertoire.</title>
        <authorList>
            <person name="Levesque C.A."/>
            <person name="Brouwer H."/>
            <person name="Cano L."/>
            <person name="Hamilton J.P."/>
            <person name="Holt C."/>
            <person name="Huitema E."/>
            <person name="Raffaele S."/>
            <person name="Robideau G.P."/>
            <person name="Thines M."/>
            <person name="Win J."/>
            <person name="Zerillo M.M."/>
            <person name="Beakes G.W."/>
            <person name="Boore J.L."/>
            <person name="Busam D."/>
            <person name="Dumas B."/>
            <person name="Ferriera S."/>
            <person name="Fuerstenberg S.I."/>
            <person name="Gachon C.M."/>
            <person name="Gaulin E."/>
            <person name="Govers F."/>
            <person name="Grenville-Briggs L."/>
            <person name="Horner N."/>
            <person name="Hostetler J."/>
            <person name="Jiang R.H."/>
            <person name="Johnson J."/>
            <person name="Krajaejun T."/>
            <person name="Lin H."/>
            <person name="Meijer H.J."/>
            <person name="Moore B."/>
            <person name="Morris P."/>
            <person name="Phuntmart V."/>
            <person name="Puiu D."/>
            <person name="Shetty J."/>
            <person name="Stajich J.E."/>
            <person name="Tripathy S."/>
            <person name="Wawra S."/>
            <person name="van West P."/>
            <person name="Whitty B.R."/>
            <person name="Coutinho P.M."/>
            <person name="Henrissat B."/>
            <person name="Martin F."/>
            <person name="Thomas P.D."/>
            <person name="Tyler B.M."/>
            <person name="De Vries R.P."/>
            <person name="Kamoun S."/>
            <person name="Yandell M."/>
            <person name="Tisserat N."/>
            <person name="Buell C.R."/>
        </authorList>
    </citation>
    <scope>NUCLEOTIDE SEQUENCE</scope>
    <source>
        <strain evidence="4">DAOM:BR144</strain>
    </source>
</reference>
<dbReference type="AlphaFoldDB" id="K3WMK1"/>
<dbReference type="Pfam" id="PF01612">
    <property type="entry name" value="DNA_pol_A_exo1"/>
    <property type="match status" value="1"/>
</dbReference>
<reference evidence="4" key="2">
    <citation type="submission" date="2010-04" db="EMBL/GenBank/DDBJ databases">
        <authorList>
            <person name="Buell R."/>
            <person name="Hamilton J."/>
            <person name="Hostetler J."/>
        </authorList>
    </citation>
    <scope>NUCLEOTIDE SEQUENCE [LARGE SCALE GENOMIC DNA]</scope>
    <source>
        <strain evidence="4">DAOM:BR144</strain>
    </source>
</reference>
<keyword evidence="4" id="KW-1185">Reference proteome</keyword>
<evidence type="ECO:0000313" key="4">
    <source>
        <dbReference type="Proteomes" id="UP000019132"/>
    </source>
</evidence>
<dbReference type="InParanoid" id="K3WMK1"/>
<dbReference type="InterPro" id="IPR011990">
    <property type="entry name" value="TPR-like_helical_dom_sf"/>
</dbReference>
<feature type="domain" description="3'-5' exonuclease" evidence="2">
    <location>
        <begin position="919"/>
        <end position="1125"/>
    </location>
</feature>
<dbReference type="eggNOG" id="KOG2207">
    <property type="taxonomic scope" value="Eukaryota"/>
</dbReference>
<organism evidence="3 4">
    <name type="scientific">Globisporangium ultimum (strain ATCC 200006 / CBS 805.95 / DAOM BR144)</name>
    <name type="common">Pythium ultimum</name>
    <dbReference type="NCBI Taxonomy" id="431595"/>
    <lineage>
        <taxon>Eukaryota</taxon>
        <taxon>Sar</taxon>
        <taxon>Stramenopiles</taxon>
        <taxon>Oomycota</taxon>
        <taxon>Peronosporomycetes</taxon>
        <taxon>Pythiales</taxon>
        <taxon>Pythiaceae</taxon>
        <taxon>Globisporangium</taxon>
    </lineage>
</organism>
<dbReference type="PANTHER" id="PTHR47765:SF2">
    <property type="entry name" value="EXONUCLEASE MUT-7 HOMOLOG"/>
    <property type="match status" value="1"/>
</dbReference>
<dbReference type="InterPro" id="IPR052408">
    <property type="entry name" value="Exonuclease_MUT-7-like"/>
</dbReference>
<dbReference type="Gene3D" id="1.25.40.10">
    <property type="entry name" value="Tetratricopeptide repeat domain"/>
    <property type="match status" value="1"/>
</dbReference>
<name>K3WMK1_GLOUD</name>
<evidence type="ECO:0000259" key="2">
    <source>
        <dbReference type="Pfam" id="PF01612"/>
    </source>
</evidence>
<dbReference type="STRING" id="431595.K3WMK1"/>
<dbReference type="SUPFAM" id="SSF53098">
    <property type="entry name" value="Ribonuclease H-like"/>
    <property type="match status" value="1"/>
</dbReference>
<dbReference type="GO" id="GO:0008408">
    <property type="term" value="F:3'-5' exonuclease activity"/>
    <property type="evidence" value="ECO:0007669"/>
    <property type="project" value="InterPro"/>
</dbReference>
<reference evidence="3" key="3">
    <citation type="submission" date="2015-02" db="UniProtKB">
        <authorList>
            <consortium name="EnsemblProtists"/>
        </authorList>
    </citation>
    <scope>IDENTIFICATION</scope>
    <source>
        <strain evidence="3">DAOM BR144</strain>
    </source>
</reference>
<sequence length="1131" mass="129866">MTNLGKDAQQRRTRPQTWCWEHEEPTRTIVHQLQSGQSLETRAFLKPIFRWMKHGIRKNGDKDTEMVDKAFAFAEWMVQLQTIGDAEREIPVLEKLQPSYALNTIVTASQRVGSMPDALRAFDLLNKHGYEPDVFTHTALIDVIARNGDVPAAIKRYEAMRETKSRPNIVTYTTLIRSIASTDEVDSIECVRFLAHAREEETFDEALYLEALEVCAMRKNLPAATAVLHDLKCNGRDILRNSERLVHAIAQVIQGHEDDEREEILAEWTAGNLITSEEHDQITSPDTLTANRGVKALGCLSYQTSHSVRQAVVQHDITRLVERVHNGATVSTNDFETLLHQCRKRKWKDEIVVIVDSMRELADKGWQLVVNDGTTVHVPPQPHLRPASKTYVSIVDAYLCCEDEPLAWQSFQEVAQYSELSRELPLYRKFIRGKYLLTNCDHIFEMLELANQDKMIFSHRTCVQLARMHGHRHLEGLEIILTKLPGGVTEEKKQVLLEELATSCGYKHNTKGVEDTLQGMLKHGFHRSSATEIAVFICCLQHQQLDGAVKMLRYFQSLNLMMRIPMYDSLLREMYFKYTRRGGFFDDSSRNVALRTLNSRRVMFSKVFSELDALESWNESCDYDYDVPAKDLSPRESHEFALRYWCERAELKCAPLMFAQHVIEVIATIRDKEAKQNAQAMIREALLTTKDPVLFNLRAVVSLRFLDLTYRALGKFSKQMLQLLTDANGKPLEVQKHHAEYCICQLPELTVHIVKELDDFVSLHASHRSEILSFCNDALENDNMDKTIGFIVHQKELYTMETVEYLVPKLAEMYVLNGMVTVLQFFRPEVEDSLAMRRLFLREVIEVEMVADEEDENQHERFSCTIRAILEFKLEHEDEFMPFLLHVVPTPTASNSYPLAVDDPSKEYLKLPLASDCVIFVDNDDMVALAYEILMHDCIRMLGIDAEWRPDLGSGHMQSKCSILQVACESHVFIFDLLELAISDLEDLFTHLFTSRSIVKLGFGLDGDIKRLRWSFPDTRCFETFINVVDFSLDESASAKQAIAHDAEQKKQSESHVDGDESFELANLKHRRRRQRGLAAYVYEVLGLPLSKAQQKSDWERRPLTEEQISYAALDAYCLVMVYQKALSASN</sequence>
<dbReference type="eggNOG" id="KOG4197">
    <property type="taxonomic scope" value="Eukaryota"/>
</dbReference>
<dbReference type="GO" id="GO:0006139">
    <property type="term" value="P:nucleobase-containing compound metabolic process"/>
    <property type="evidence" value="ECO:0007669"/>
    <property type="project" value="InterPro"/>
</dbReference>
<evidence type="ECO:0000313" key="3">
    <source>
        <dbReference type="EnsemblProtists" id="PYU1_T006193"/>
    </source>
</evidence>
<dbReference type="HOGENOM" id="CLU_005267_0_0_1"/>
<dbReference type="OMA" id="QCRKRKW"/>
<accession>K3WMK1</accession>
<dbReference type="Pfam" id="PF13812">
    <property type="entry name" value="PPR_3"/>
    <property type="match status" value="1"/>
</dbReference>
<dbReference type="Gene3D" id="3.30.420.10">
    <property type="entry name" value="Ribonuclease H-like superfamily/Ribonuclease H"/>
    <property type="match status" value="1"/>
</dbReference>
<dbReference type="InterPro" id="IPR036397">
    <property type="entry name" value="RNaseH_sf"/>
</dbReference>
<proteinExistence type="predicted"/>
<dbReference type="InterPro" id="IPR012337">
    <property type="entry name" value="RNaseH-like_sf"/>
</dbReference>
<dbReference type="Proteomes" id="UP000019132">
    <property type="component" value="Unassembled WGS sequence"/>
</dbReference>